<reference evidence="6 7" key="1">
    <citation type="submission" date="2020-08" db="EMBL/GenBank/DDBJ databases">
        <title>Sequencing the genomes of 1000 actinobacteria strains.</title>
        <authorList>
            <person name="Klenk H.-P."/>
        </authorList>
    </citation>
    <scope>NUCLEOTIDE SEQUENCE [LARGE SCALE GENOMIC DNA]</scope>
    <source>
        <strain evidence="6 7">DSM 45362</strain>
    </source>
</reference>
<dbReference type="Proteomes" id="UP000587527">
    <property type="component" value="Unassembled WGS sequence"/>
</dbReference>
<dbReference type="PANTHER" id="PTHR46577">
    <property type="entry name" value="HTH-TYPE TRANSCRIPTIONAL REGULATORY PROTEIN GABR"/>
    <property type="match status" value="1"/>
</dbReference>
<dbReference type="PROSITE" id="PS50949">
    <property type="entry name" value="HTH_GNTR"/>
    <property type="match status" value="1"/>
</dbReference>
<feature type="domain" description="HTH gntR-type" evidence="5">
    <location>
        <begin position="11"/>
        <end position="79"/>
    </location>
</feature>
<dbReference type="InterPro" id="IPR051446">
    <property type="entry name" value="HTH_trans_reg/aminotransferase"/>
</dbReference>
<sequence length="125" mass="13064">MIIEVDTAGPVPPYEQIRQQVTVLIETGVLVPGTRLPPVRQLAADLGLAVGTVARSYRELEAAGLVTARVRTGTVVADRPRLTPAQSRSLLVTAADEYAALARRLGIGPQEAHDIAGTALSADGS</sequence>
<name>A0A841C5K3_9ACTN</name>
<accession>A0A841C5K3</accession>
<dbReference type="AlphaFoldDB" id="A0A841C5K3"/>
<keyword evidence="3 6" id="KW-0238">DNA-binding</keyword>
<proteinExistence type="predicted"/>
<dbReference type="InterPro" id="IPR000524">
    <property type="entry name" value="Tscrpt_reg_HTH_GntR"/>
</dbReference>
<dbReference type="SMART" id="SM00345">
    <property type="entry name" value="HTH_GNTR"/>
    <property type="match status" value="1"/>
</dbReference>
<organism evidence="6 7">
    <name type="scientific">Allocatelliglobosispora scoriae</name>
    <dbReference type="NCBI Taxonomy" id="643052"/>
    <lineage>
        <taxon>Bacteria</taxon>
        <taxon>Bacillati</taxon>
        <taxon>Actinomycetota</taxon>
        <taxon>Actinomycetes</taxon>
        <taxon>Micromonosporales</taxon>
        <taxon>Micromonosporaceae</taxon>
        <taxon>Allocatelliglobosispora</taxon>
    </lineage>
</organism>
<dbReference type="Pfam" id="PF00392">
    <property type="entry name" value="GntR"/>
    <property type="match status" value="1"/>
</dbReference>
<evidence type="ECO:0000259" key="5">
    <source>
        <dbReference type="PROSITE" id="PS50949"/>
    </source>
</evidence>
<keyword evidence="4" id="KW-0804">Transcription</keyword>
<dbReference type="InterPro" id="IPR036388">
    <property type="entry name" value="WH-like_DNA-bd_sf"/>
</dbReference>
<dbReference type="GO" id="GO:0003700">
    <property type="term" value="F:DNA-binding transcription factor activity"/>
    <property type="evidence" value="ECO:0007669"/>
    <property type="project" value="InterPro"/>
</dbReference>
<keyword evidence="1" id="KW-0663">Pyridoxal phosphate</keyword>
<gene>
    <name evidence="6" type="ORF">F4553_007786</name>
</gene>
<dbReference type="CDD" id="cd07377">
    <property type="entry name" value="WHTH_GntR"/>
    <property type="match status" value="1"/>
</dbReference>
<dbReference type="GO" id="GO:0003677">
    <property type="term" value="F:DNA binding"/>
    <property type="evidence" value="ECO:0007669"/>
    <property type="project" value="UniProtKB-KW"/>
</dbReference>
<evidence type="ECO:0000256" key="4">
    <source>
        <dbReference type="ARBA" id="ARBA00023163"/>
    </source>
</evidence>
<dbReference type="PANTHER" id="PTHR46577:SF1">
    <property type="entry name" value="HTH-TYPE TRANSCRIPTIONAL REGULATORY PROTEIN GABR"/>
    <property type="match status" value="1"/>
</dbReference>
<evidence type="ECO:0000256" key="2">
    <source>
        <dbReference type="ARBA" id="ARBA00023015"/>
    </source>
</evidence>
<comment type="caution">
    <text evidence="6">The sequence shown here is derived from an EMBL/GenBank/DDBJ whole genome shotgun (WGS) entry which is preliminary data.</text>
</comment>
<evidence type="ECO:0000256" key="3">
    <source>
        <dbReference type="ARBA" id="ARBA00023125"/>
    </source>
</evidence>
<dbReference type="InterPro" id="IPR036390">
    <property type="entry name" value="WH_DNA-bd_sf"/>
</dbReference>
<dbReference type="SUPFAM" id="SSF46785">
    <property type="entry name" value="Winged helix' DNA-binding domain"/>
    <property type="match status" value="1"/>
</dbReference>
<keyword evidence="2" id="KW-0805">Transcription regulation</keyword>
<dbReference type="RefSeq" id="WP_312875549.1">
    <property type="nucleotide sequence ID" value="NZ_JACHMN010000003.1"/>
</dbReference>
<evidence type="ECO:0000313" key="7">
    <source>
        <dbReference type="Proteomes" id="UP000587527"/>
    </source>
</evidence>
<evidence type="ECO:0000256" key="1">
    <source>
        <dbReference type="ARBA" id="ARBA00022898"/>
    </source>
</evidence>
<evidence type="ECO:0000313" key="6">
    <source>
        <dbReference type="EMBL" id="MBB5874352.1"/>
    </source>
</evidence>
<keyword evidence="7" id="KW-1185">Reference proteome</keyword>
<protein>
    <submittedName>
        <fullName evidence="6">DNA-binding transcriptional regulator YhcF (GntR family)</fullName>
    </submittedName>
</protein>
<dbReference type="EMBL" id="JACHMN010000003">
    <property type="protein sequence ID" value="MBB5874352.1"/>
    <property type="molecule type" value="Genomic_DNA"/>
</dbReference>
<dbReference type="Gene3D" id="1.10.10.10">
    <property type="entry name" value="Winged helix-like DNA-binding domain superfamily/Winged helix DNA-binding domain"/>
    <property type="match status" value="1"/>
</dbReference>